<dbReference type="Proteomes" id="UP000319859">
    <property type="component" value="Unassembled WGS sequence"/>
</dbReference>
<name>A0A560F105_9PROT</name>
<accession>A0A560F105</accession>
<organism evidence="1 2">
    <name type="scientific">Nitrospirillum amazonense</name>
    <dbReference type="NCBI Taxonomy" id="28077"/>
    <lineage>
        <taxon>Bacteria</taxon>
        <taxon>Pseudomonadati</taxon>
        <taxon>Pseudomonadota</taxon>
        <taxon>Alphaproteobacteria</taxon>
        <taxon>Rhodospirillales</taxon>
        <taxon>Azospirillaceae</taxon>
        <taxon>Nitrospirillum</taxon>
    </lineage>
</organism>
<reference evidence="1 2" key="1">
    <citation type="submission" date="2019-06" db="EMBL/GenBank/DDBJ databases">
        <title>Genomic Encyclopedia of Type Strains, Phase IV (KMG-V): Genome sequencing to study the core and pangenomes of soil and plant-associated prokaryotes.</title>
        <authorList>
            <person name="Whitman W."/>
        </authorList>
    </citation>
    <scope>NUCLEOTIDE SEQUENCE [LARGE SCALE GENOMIC DNA]</scope>
    <source>
        <strain evidence="1 2">BR 11880</strain>
    </source>
</reference>
<evidence type="ECO:0000313" key="1">
    <source>
        <dbReference type="EMBL" id="TWB15296.1"/>
    </source>
</evidence>
<proteinExistence type="predicted"/>
<protein>
    <submittedName>
        <fullName evidence="1">Uncharacterized protein</fullName>
    </submittedName>
</protein>
<comment type="caution">
    <text evidence="1">The sequence shown here is derived from an EMBL/GenBank/DDBJ whole genome shotgun (WGS) entry which is preliminary data.</text>
</comment>
<dbReference type="EMBL" id="VITN01000015">
    <property type="protein sequence ID" value="TWB15296.1"/>
    <property type="molecule type" value="Genomic_DNA"/>
</dbReference>
<evidence type="ECO:0000313" key="2">
    <source>
        <dbReference type="Proteomes" id="UP000319859"/>
    </source>
</evidence>
<gene>
    <name evidence="1" type="ORF">FBZ89_11575</name>
</gene>
<sequence length="139" mass="14280">MSRRPLPPSRKTPAFPAHRLGRVAACLRGLVLAFLVLSFLGAITVQAMPVDLPPTVTAAAMPGDCPMVHSAGTPAKGGPCHGLNAACLKQMGCLGLSLLPERTGQPVAPAGFGDAFFWQPSTAMAGLSITPEPFPPIVA</sequence>
<dbReference type="AlphaFoldDB" id="A0A560F105"/>